<name>A0A7C2CTG6_DICTH</name>
<dbReference type="RefSeq" id="WP_149122436.1">
    <property type="nucleotide sequence ID" value="NZ_VTFL01000001.1"/>
</dbReference>
<sequence length="385" mass="42938">MRNFVFHNPTKIIFGNDTTNEVGKEVRNYGKKVLLITGQGSIKRIGLYDKVINLLKEENLEIYELSGVKPNPRVDLVREGIKIVRENQIDILLAVGGGSVIDTAKAIAAGLTYDGDVWDLFTKRIPIKPTLPIGVVLTLAATGSEMNGNAVISNMETQEKLAISSPYLYPKFSILDPKNTVSVPLNHTLYGIVDILSHVFEQYFDKTEDAILQDRFAEAIMKTVIETAPKLVENPEDLESRAVILWCGTNALNGIIGVGKEQDWASHAIEHAISAIYDIPHGLGLAIVFPHWMKYVIDVIPHKFANFARNVWNIQGDDDFEVGLKGIEKLIEFYENLGIPTKLSRIGINNERLEEIAEKATEFGPIGNVKRLTKEDVYKILELCL</sequence>
<dbReference type="Pfam" id="PF25137">
    <property type="entry name" value="ADH_Fe_C"/>
    <property type="match status" value="1"/>
</dbReference>
<proteinExistence type="inferred from homology"/>
<dbReference type="Pfam" id="PF00465">
    <property type="entry name" value="Fe-ADH"/>
    <property type="match status" value="1"/>
</dbReference>
<dbReference type="GO" id="GO:0046872">
    <property type="term" value="F:metal ion binding"/>
    <property type="evidence" value="ECO:0007669"/>
    <property type="project" value="InterPro"/>
</dbReference>
<dbReference type="GO" id="GO:0008106">
    <property type="term" value="F:alcohol dehydrogenase (NADP+) activity"/>
    <property type="evidence" value="ECO:0007669"/>
    <property type="project" value="TreeGrafter"/>
</dbReference>
<dbReference type="InterPro" id="IPR056798">
    <property type="entry name" value="ADH_Fe_C"/>
</dbReference>
<dbReference type="EMBL" id="DTDV01000014">
    <property type="protein sequence ID" value="HGK23758.1"/>
    <property type="molecule type" value="Genomic_DNA"/>
</dbReference>
<dbReference type="PROSITE" id="PS00913">
    <property type="entry name" value="ADH_IRON_1"/>
    <property type="match status" value="1"/>
</dbReference>
<keyword evidence="3" id="KW-0520">NAD</keyword>
<dbReference type="CDD" id="cd08187">
    <property type="entry name" value="BDH"/>
    <property type="match status" value="1"/>
</dbReference>
<comment type="similarity">
    <text evidence="1">Belongs to the iron-containing alcohol dehydrogenase family.</text>
</comment>
<comment type="caution">
    <text evidence="6">The sequence shown here is derived from an EMBL/GenBank/DDBJ whole genome shotgun (WGS) entry which is preliminary data.</text>
</comment>
<evidence type="ECO:0000256" key="1">
    <source>
        <dbReference type="ARBA" id="ARBA00007358"/>
    </source>
</evidence>
<accession>A0A7C2CTG6</accession>
<dbReference type="PROSITE" id="PS00060">
    <property type="entry name" value="ADH_IRON_2"/>
    <property type="match status" value="1"/>
</dbReference>
<evidence type="ECO:0000259" key="5">
    <source>
        <dbReference type="Pfam" id="PF25137"/>
    </source>
</evidence>
<dbReference type="FunFam" id="1.20.1090.10:FF:000009">
    <property type="entry name" value="NADH-dependent butanol dehydrogenase"/>
    <property type="match status" value="1"/>
</dbReference>
<feature type="domain" description="Fe-containing alcohol dehydrogenase-like C-terminal" evidence="5">
    <location>
        <begin position="189"/>
        <end position="382"/>
    </location>
</feature>
<evidence type="ECO:0000256" key="3">
    <source>
        <dbReference type="ARBA" id="ARBA00023027"/>
    </source>
</evidence>
<evidence type="ECO:0000313" key="6">
    <source>
        <dbReference type="EMBL" id="HGK23758.1"/>
    </source>
</evidence>
<dbReference type="GO" id="GO:1990002">
    <property type="term" value="F:methylglyoxal reductase (NADPH) (acetol producing) activity"/>
    <property type="evidence" value="ECO:0007669"/>
    <property type="project" value="TreeGrafter"/>
</dbReference>
<dbReference type="InterPro" id="IPR018211">
    <property type="entry name" value="ADH_Fe_CS"/>
</dbReference>
<dbReference type="Gene3D" id="3.40.50.1970">
    <property type="match status" value="1"/>
</dbReference>
<evidence type="ECO:0000259" key="4">
    <source>
        <dbReference type="Pfam" id="PF00465"/>
    </source>
</evidence>
<dbReference type="SUPFAM" id="SSF56796">
    <property type="entry name" value="Dehydroquinate synthase-like"/>
    <property type="match status" value="1"/>
</dbReference>
<dbReference type="FunFam" id="3.40.50.1970:FF:000003">
    <property type="entry name" value="Alcohol dehydrogenase, iron-containing"/>
    <property type="match status" value="1"/>
</dbReference>
<dbReference type="GO" id="GO:1990362">
    <property type="term" value="F:butanol dehydrogenase (NAD+) activity"/>
    <property type="evidence" value="ECO:0007669"/>
    <property type="project" value="InterPro"/>
</dbReference>
<dbReference type="GO" id="GO:0005829">
    <property type="term" value="C:cytosol"/>
    <property type="evidence" value="ECO:0007669"/>
    <property type="project" value="TreeGrafter"/>
</dbReference>
<gene>
    <name evidence="6" type="ORF">ENU78_04825</name>
</gene>
<organism evidence="6">
    <name type="scientific">Dictyoglomus thermophilum</name>
    <dbReference type="NCBI Taxonomy" id="14"/>
    <lineage>
        <taxon>Bacteria</taxon>
        <taxon>Pseudomonadati</taxon>
        <taxon>Dictyoglomota</taxon>
        <taxon>Dictyoglomia</taxon>
        <taxon>Dictyoglomales</taxon>
        <taxon>Dictyoglomaceae</taxon>
        <taxon>Dictyoglomus</taxon>
    </lineage>
</organism>
<dbReference type="InterPro" id="IPR001670">
    <property type="entry name" value="ADH_Fe/GldA"/>
</dbReference>
<keyword evidence="2" id="KW-0560">Oxidoreductase</keyword>
<dbReference type="InterPro" id="IPR044731">
    <property type="entry name" value="BDH-like"/>
</dbReference>
<dbReference type="AlphaFoldDB" id="A0A7C2CTG6"/>
<reference evidence="6" key="1">
    <citation type="journal article" date="2020" name="mSystems">
        <title>Genome- and Community-Level Interaction Insights into Carbon Utilization and Element Cycling Functions of Hydrothermarchaeota in Hydrothermal Sediment.</title>
        <authorList>
            <person name="Zhou Z."/>
            <person name="Liu Y."/>
            <person name="Xu W."/>
            <person name="Pan J."/>
            <person name="Luo Z.H."/>
            <person name="Li M."/>
        </authorList>
    </citation>
    <scope>NUCLEOTIDE SEQUENCE [LARGE SCALE GENOMIC DNA]</scope>
    <source>
        <strain evidence="6">SpSt-70</strain>
    </source>
</reference>
<protein>
    <submittedName>
        <fullName evidence="6">Iron-containing alcohol dehydrogenase</fullName>
    </submittedName>
</protein>
<dbReference type="PANTHER" id="PTHR43633">
    <property type="entry name" value="ALCOHOL DEHYDROGENASE YQHD"/>
    <property type="match status" value="1"/>
</dbReference>
<evidence type="ECO:0000256" key="2">
    <source>
        <dbReference type="ARBA" id="ARBA00023002"/>
    </source>
</evidence>
<dbReference type="Gene3D" id="1.20.1090.10">
    <property type="entry name" value="Dehydroquinate synthase-like - alpha domain"/>
    <property type="match status" value="1"/>
</dbReference>
<dbReference type="PANTHER" id="PTHR43633:SF1">
    <property type="entry name" value="ALCOHOL DEHYDROGENASE YQHD"/>
    <property type="match status" value="1"/>
</dbReference>
<feature type="domain" description="Alcohol dehydrogenase iron-type/glycerol dehydrogenase GldA" evidence="4">
    <location>
        <begin position="9"/>
        <end position="177"/>
    </location>
</feature>